<dbReference type="EMBL" id="GL870879">
    <property type="protein sequence ID" value="EIJ88326.1"/>
    <property type="molecule type" value="Genomic_DNA"/>
</dbReference>
<dbReference type="HOGENOM" id="CLU_111663_0_0_1"/>
<dbReference type="OMA" id="IQKVCMV"/>
<dbReference type="VEuPathDB" id="MicrosporidiaDB:NEQG_01770"/>
<keyword evidence="2" id="KW-1185">Reference proteome</keyword>
<dbReference type="InParanoid" id="I3EGH9"/>
<evidence type="ECO:0000313" key="1">
    <source>
        <dbReference type="EMBL" id="EIJ88326.1"/>
    </source>
</evidence>
<reference evidence="1" key="1">
    <citation type="submission" date="2011-01" db="EMBL/GenBank/DDBJ databases">
        <title>The Genome Sequence of Nematocida parisii strain ERTm3.</title>
        <authorList>
            <consortium name="The Broad Institute Genome Sequencing Platform"/>
            <consortium name="The Broad Institute Genome Sequencing Center for Infectious Disease"/>
            <person name="Cuomo C."/>
            <person name="Troemel E."/>
            <person name="Young S.K."/>
            <person name="Zeng Q."/>
            <person name="Gargeya S."/>
            <person name="Fitzgerald M."/>
            <person name="Haas B."/>
            <person name="Abouelleil A."/>
            <person name="Alvarado L."/>
            <person name="Arachchi H.M."/>
            <person name="Berlin A."/>
            <person name="Chapman S.B."/>
            <person name="Gearin G."/>
            <person name="Goldberg J."/>
            <person name="Griggs A."/>
            <person name="Gujja S."/>
            <person name="Hansen M."/>
            <person name="Heiman D."/>
            <person name="Howarth C."/>
            <person name="Larimer J."/>
            <person name="Lui A."/>
            <person name="MacDonald P.J.P."/>
            <person name="McCowen C."/>
            <person name="Montmayeur A."/>
            <person name="Murphy C."/>
            <person name="Neiman D."/>
            <person name="Pearson M."/>
            <person name="Priest M."/>
            <person name="Roberts A."/>
            <person name="Saif S."/>
            <person name="Shea T."/>
            <person name="Sisk P."/>
            <person name="Stolte C."/>
            <person name="Sykes S."/>
            <person name="Wortman J."/>
            <person name="Nusbaum C."/>
            <person name="Birren B."/>
        </authorList>
    </citation>
    <scope>NUCLEOTIDE SEQUENCE</scope>
    <source>
        <strain evidence="1">ERTm3</strain>
    </source>
</reference>
<name>I3EGH9_NEMP3</name>
<dbReference type="AlphaFoldDB" id="I3EGH9"/>
<proteinExistence type="predicted"/>
<organism evidence="1 2">
    <name type="scientific">Nematocida parisii (strain ERTm3)</name>
    <name type="common">Nematode killer fungus</name>
    <dbReference type="NCBI Taxonomy" id="935791"/>
    <lineage>
        <taxon>Eukaryota</taxon>
        <taxon>Fungi</taxon>
        <taxon>Fungi incertae sedis</taxon>
        <taxon>Microsporidia</taxon>
        <taxon>Nematocida</taxon>
    </lineage>
</organism>
<dbReference type="OrthoDB" id="2186988at2759"/>
<evidence type="ECO:0000313" key="2">
    <source>
        <dbReference type="Proteomes" id="UP000002872"/>
    </source>
</evidence>
<gene>
    <name evidence="1" type="ORF">NEQG_01770</name>
</gene>
<protein>
    <submittedName>
        <fullName evidence="1">Uncharacterized protein</fullName>
    </submittedName>
</protein>
<dbReference type="Proteomes" id="UP000002872">
    <property type="component" value="Unassembled WGS sequence"/>
</dbReference>
<accession>I3EGH9</accession>
<sequence>MMRHVSIRVKCMLVGFYARDGLDLIYSYWLLCITKCNKWRESPENLNMSAYSICKKKILGLKYWAMGYSKSEKFIRHTLSNYETDALKEVGLLISAAFMDSIILNQALKIALQRLDASDSALFPKHVQYYKALLFIQKVCMVSSVAESEVKKHHVKILSFAFYRKDCCSLDISIRISSTAILKQINKSNTPKSHTHTTFITCLSHSYINDVLGEV</sequence>